<dbReference type="RefSeq" id="WP_106581448.1">
    <property type="nucleotide sequence ID" value="NZ_PYGA01000002.1"/>
</dbReference>
<proteinExistence type="predicted"/>
<dbReference type="GO" id="GO:0016787">
    <property type="term" value="F:hydrolase activity"/>
    <property type="evidence" value="ECO:0007669"/>
    <property type="project" value="UniProtKB-KW"/>
</dbReference>
<gene>
    <name evidence="3" type="ORF">CLV63_102207</name>
</gene>
<organism evidence="3 4">
    <name type="scientific">Murinocardiopsis flavida</name>
    <dbReference type="NCBI Taxonomy" id="645275"/>
    <lineage>
        <taxon>Bacteria</taxon>
        <taxon>Bacillati</taxon>
        <taxon>Actinomycetota</taxon>
        <taxon>Actinomycetes</taxon>
        <taxon>Streptosporangiales</taxon>
        <taxon>Nocardiopsidaceae</taxon>
        <taxon>Murinocardiopsis</taxon>
    </lineage>
</organism>
<name>A0A2P8DS93_9ACTN</name>
<feature type="domain" description="Peptidoglycan binding-like" evidence="2">
    <location>
        <begin position="119"/>
        <end position="173"/>
    </location>
</feature>
<evidence type="ECO:0000256" key="1">
    <source>
        <dbReference type="SAM" id="SignalP"/>
    </source>
</evidence>
<evidence type="ECO:0000259" key="2">
    <source>
        <dbReference type="Pfam" id="PF01471"/>
    </source>
</evidence>
<dbReference type="Proteomes" id="UP000240542">
    <property type="component" value="Unassembled WGS sequence"/>
</dbReference>
<feature type="chain" id="PRO_5015124659" evidence="1">
    <location>
        <begin position="30"/>
        <end position="178"/>
    </location>
</feature>
<keyword evidence="3" id="KW-0378">Hydrolase</keyword>
<reference evidence="3 4" key="1">
    <citation type="submission" date="2018-03" db="EMBL/GenBank/DDBJ databases">
        <title>Genomic Encyclopedia of Archaeal and Bacterial Type Strains, Phase II (KMG-II): from individual species to whole genera.</title>
        <authorList>
            <person name="Goeker M."/>
        </authorList>
    </citation>
    <scope>NUCLEOTIDE SEQUENCE [LARGE SCALE GENOMIC DNA]</scope>
    <source>
        <strain evidence="3 4">DSM 45312</strain>
    </source>
</reference>
<dbReference type="InterPro" id="IPR002477">
    <property type="entry name" value="Peptidoglycan-bd-like"/>
</dbReference>
<dbReference type="AlphaFoldDB" id="A0A2P8DS93"/>
<dbReference type="Gene3D" id="1.10.101.10">
    <property type="entry name" value="PGBD-like superfamily/PGBD"/>
    <property type="match status" value="2"/>
</dbReference>
<dbReference type="Pfam" id="PF01471">
    <property type="entry name" value="PG_binding_1"/>
    <property type="match status" value="2"/>
</dbReference>
<dbReference type="InterPro" id="IPR036365">
    <property type="entry name" value="PGBD-like_sf"/>
</dbReference>
<comment type="caution">
    <text evidence="3">The sequence shown here is derived from an EMBL/GenBank/DDBJ whole genome shotgun (WGS) entry which is preliminary data.</text>
</comment>
<dbReference type="InterPro" id="IPR036366">
    <property type="entry name" value="PGBDSf"/>
</dbReference>
<evidence type="ECO:0000313" key="3">
    <source>
        <dbReference type="EMBL" id="PSL00081.1"/>
    </source>
</evidence>
<feature type="domain" description="Peptidoglycan binding-like" evidence="2">
    <location>
        <begin position="66"/>
        <end position="104"/>
    </location>
</feature>
<protein>
    <submittedName>
        <fullName evidence="3">Peptidoglycan hydrolase-like protein with peptidoglycan-binding domain</fullName>
    </submittedName>
</protein>
<dbReference type="SUPFAM" id="SSF47090">
    <property type="entry name" value="PGBD-like"/>
    <property type="match status" value="2"/>
</dbReference>
<dbReference type="EMBL" id="PYGA01000002">
    <property type="protein sequence ID" value="PSL00081.1"/>
    <property type="molecule type" value="Genomic_DNA"/>
</dbReference>
<keyword evidence="4" id="KW-1185">Reference proteome</keyword>
<dbReference type="OrthoDB" id="3680517at2"/>
<evidence type="ECO:0000313" key="4">
    <source>
        <dbReference type="Proteomes" id="UP000240542"/>
    </source>
</evidence>
<sequence>MFRTRITTAIAAAALATSAGLVAAPAALADGVTPNSTKVEIEALAWPVLTEGSTDWQVAMVKYQLYGHTNINSEFDAELVGEVTAYQEANGLEATGDVDGETWNEIRSDFGEVGPGAKGYKVTAVQWALNARDYDVTIDGQYGAKTKSSVIDWQKKNGIGADGWVGPITYRALITGGV</sequence>
<feature type="signal peptide" evidence="1">
    <location>
        <begin position="1"/>
        <end position="29"/>
    </location>
</feature>
<accession>A0A2P8DS93</accession>
<keyword evidence="1" id="KW-0732">Signal</keyword>